<organism evidence="2 3">
    <name type="scientific">Forsythia ovata</name>
    <dbReference type="NCBI Taxonomy" id="205694"/>
    <lineage>
        <taxon>Eukaryota</taxon>
        <taxon>Viridiplantae</taxon>
        <taxon>Streptophyta</taxon>
        <taxon>Embryophyta</taxon>
        <taxon>Tracheophyta</taxon>
        <taxon>Spermatophyta</taxon>
        <taxon>Magnoliopsida</taxon>
        <taxon>eudicotyledons</taxon>
        <taxon>Gunneridae</taxon>
        <taxon>Pentapetalae</taxon>
        <taxon>asterids</taxon>
        <taxon>lamiids</taxon>
        <taxon>Lamiales</taxon>
        <taxon>Oleaceae</taxon>
        <taxon>Forsythieae</taxon>
        <taxon>Forsythia</taxon>
    </lineage>
</organism>
<protein>
    <recommendedName>
        <fullName evidence="1">DUF1308 domain-containing protein</fullName>
    </recommendedName>
</protein>
<proteinExistence type="predicted"/>
<dbReference type="PANTHER" id="PTHR13379:SF0">
    <property type="entry name" value="UPF0415 PROTEIN C7ORF25"/>
    <property type="match status" value="1"/>
</dbReference>
<dbReference type="PANTHER" id="PTHR13379">
    <property type="entry name" value="UNCHARACTERIZED DUF1308"/>
    <property type="match status" value="1"/>
</dbReference>
<dbReference type="InterPro" id="IPR010733">
    <property type="entry name" value="DUF1308"/>
</dbReference>
<keyword evidence="3" id="KW-1185">Reference proteome</keyword>
<reference evidence="3" key="1">
    <citation type="submission" date="2024-07" db="EMBL/GenBank/DDBJ databases">
        <title>Two chromosome-level genome assemblies of Korean endemic species Abeliophyllum distichum and Forsythia ovata (Oleaceae).</title>
        <authorList>
            <person name="Jang H."/>
        </authorList>
    </citation>
    <scope>NUCLEOTIDE SEQUENCE [LARGE SCALE GENOMIC DNA]</scope>
</reference>
<evidence type="ECO:0000259" key="1">
    <source>
        <dbReference type="Pfam" id="PF07000"/>
    </source>
</evidence>
<dbReference type="AlphaFoldDB" id="A0ABD1WUX4"/>
<comment type="caution">
    <text evidence="2">The sequence shown here is derived from an EMBL/GenBank/DDBJ whole genome shotgun (WGS) entry which is preliminary data.</text>
</comment>
<evidence type="ECO:0000313" key="3">
    <source>
        <dbReference type="Proteomes" id="UP001604277"/>
    </source>
</evidence>
<dbReference type="Pfam" id="PF07000">
    <property type="entry name" value="DUF1308"/>
    <property type="match status" value="1"/>
</dbReference>
<evidence type="ECO:0000313" key="2">
    <source>
        <dbReference type="EMBL" id="KAL2553382.1"/>
    </source>
</evidence>
<sequence length="465" mass="51636">MEEESKDREAMAAVEDAKKRCSDLTQRIIHTEKLSNLSSKTTLLRLIHSELSFLRRLSLTHPFPSSSLSVNIGHLEAVVHVLQHPLVTGVSRVCKPIVLSPSKSVYVDIVCSLNGNPVWFVVSDRNPKYIFWDRNKGLKTRIRQLLEAANKSPVTLKPSSIIFFFANGLDDGDNQNLRDEFGATELELESFSYEELELEEDWTNVNLIGRSFPKSRVLQIWVDKNDCGMNDKHLLDSQGKDILISCKKQIECCDFNLGLSFCSLVSGMKCGCCSLDDAGLEVVLSKELLDGIGAKLVNFDTTAMIAIVSGISNGGTQKLLAKPENELRGRFKGNYEFVIAQVNSEIQNPIHEELAGVISGKIGIICESVHSEFQELMSMCGGPNEISRANHFLKFLKVVPDCPSTRLMSLPSTRKLALKNKVVFGTGDYWHAPTITANMAFVRAVSQTGMSLFVMEHRPRALIGD</sequence>
<dbReference type="Proteomes" id="UP001604277">
    <property type="component" value="Unassembled WGS sequence"/>
</dbReference>
<name>A0ABD1WUX4_9LAMI</name>
<feature type="domain" description="DUF1308" evidence="1">
    <location>
        <begin position="297"/>
        <end position="462"/>
    </location>
</feature>
<dbReference type="EMBL" id="JBFOLJ010000002">
    <property type="protein sequence ID" value="KAL2553382.1"/>
    <property type="molecule type" value="Genomic_DNA"/>
</dbReference>
<gene>
    <name evidence="2" type="ORF">Fot_07001</name>
</gene>
<accession>A0ABD1WUX4</accession>